<dbReference type="SUPFAM" id="SSF103473">
    <property type="entry name" value="MFS general substrate transporter"/>
    <property type="match status" value="1"/>
</dbReference>
<dbReference type="Pfam" id="PF01770">
    <property type="entry name" value="Folate_carrier"/>
    <property type="match status" value="1"/>
</dbReference>
<dbReference type="AlphaFoldDB" id="A0A6P8ZSS4"/>
<dbReference type="FunCoup" id="A0A6P8ZSS4">
    <property type="interactions" value="285"/>
</dbReference>
<gene>
    <name evidence="5" type="primary">LOC117649438</name>
</gene>
<feature type="transmembrane region" description="Helical" evidence="3">
    <location>
        <begin position="72"/>
        <end position="90"/>
    </location>
</feature>
<feature type="transmembrane region" description="Helical" evidence="3">
    <location>
        <begin position="304"/>
        <end position="324"/>
    </location>
</feature>
<dbReference type="GO" id="GO:0090482">
    <property type="term" value="F:vitamin transmembrane transporter activity"/>
    <property type="evidence" value="ECO:0007669"/>
    <property type="project" value="InterPro"/>
</dbReference>
<keyword evidence="3" id="KW-0812">Transmembrane</keyword>
<feature type="transmembrane region" description="Helical" evidence="3">
    <location>
        <begin position="363"/>
        <end position="382"/>
    </location>
</feature>
<dbReference type="GeneID" id="117649438"/>
<feature type="transmembrane region" description="Helical" evidence="3">
    <location>
        <begin position="336"/>
        <end position="357"/>
    </location>
</feature>
<feature type="transmembrane region" description="Helical" evidence="3">
    <location>
        <begin position="429"/>
        <end position="449"/>
    </location>
</feature>
<dbReference type="Gene3D" id="1.20.1250.20">
    <property type="entry name" value="MFS general substrate transporter like domains"/>
    <property type="match status" value="1"/>
</dbReference>
<dbReference type="RefSeq" id="XP_034248130.1">
    <property type="nucleotide sequence ID" value="XM_034392239.1"/>
</dbReference>
<evidence type="ECO:0000256" key="1">
    <source>
        <dbReference type="ARBA" id="ARBA00005773"/>
    </source>
</evidence>
<feature type="transmembrane region" description="Helical" evidence="3">
    <location>
        <begin position="394"/>
        <end position="417"/>
    </location>
</feature>
<dbReference type="InterPro" id="IPR036259">
    <property type="entry name" value="MFS_trans_sf"/>
</dbReference>
<dbReference type="Proteomes" id="UP000515158">
    <property type="component" value="Unplaced"/>
</dbReference>
<keyword evidence="4" id="KW-1185">Reference proteome</keyword>
<dbReference type="PANTHER" id="PTHR10686:SF18">
    <property type="entry name" value="IP11787P-RELATED"/>
    <property type="match status" value="1"/>
</dbReference>
<evidence type="ECO:0000313" key="5">
    <source>
        <dbReference type="RefSeq" id="XP_034248130.1"/>
    </source>
</evidence>
<protein>
    <submittedName>
        <fullName evidence="5">Thiamine transporter 1-like</fullName>
    </submittedName>
</protein>
<evidence type="ECO:0000256" key="2">
    <source>
        <dbReference type="PIRNR" id="PIRNR028739"/>
    </source>
</evidence>
<sequence>MPDSYALWCLCILGLLKEFRPSESFLTQYLVSPWQNYTKEEVNQEIYPVGTYSTLILLIIVFLITDLLRYKPVIIVHSLAGAICYCLIIFGPSKTYVQGAEVFYGLFMASEIAYSTYMYASCQKEAYQKVTSYTRIALQAGRLLSGCLSQLLISCDILNFHELNYLSLAGLLSSAVFGCLLPSVRKSVYFHRVTLEKERDPTSHAQFNCEDAALSAGEGEENFEGIKPSPPEESIRDNDMQCVELEQLSGFNRIWDDFVHAFSNMYIVKWSIWWALTQCGYLQVTSYMQNLWQDTADVSNGQLYNGAASATYTILGILSSWVVSQLEYEFDERKTHWLLCICASLSGALIIFSSLSFSLLFQYTAYGAFKILFQVMMIFANTEVATSLSRDSHGLVFGFNTFVALVLQTVLTVIVTGKGGLQLSTRTQFFVYGSYYILIGCGFLVMALLTSLKKHLHSREQQKCDATKAEEA</sequence>
<proteinExistence type="inferred from homology"/>
<feature type="transmembrane region" description="Helical" evidence="3">
    <location>
        <begin position="45"/>
        <end position="65"/>
    </location>
</feature>
<reference evidence="5" key="1">
    <citation type="submission" date="2025-08" db="UniProtKB">
        <authorList>
            <consortium name="RefSeq"/>
        </authorList>
    </citation>
    <scope>IDENTIFICATION</scope>
    <source>
        <tissue evidence="5">Total insect</tissue>
    </source>
</reference>
<dbReference type="InterPro" id="IPR002666">
    <property type="entry name" value="Folate_carrier"/>
</dbReference>
<evidence type="ECO:0000313" key="4">
    <source>
        <dbReference type="Proteomes" id="UP000515158"/>
    </source>
</evidence>
<dbReference type="NCBIfam" id="TIGR00806">
    <property type="entry name" value="rfc"/>
    <property type="match status" value="1"/>
</dbReference>
<keyword evidence="2" id="KW-0813">Transport</keyword>
<keyword evidence="3" id="KW-1133">Transmembrane helix</keyword>
<accession>A0A6P8ZSS4</accession>
<dbReference type="KEGG" id="tpal:117649438"/>
<organism evidence="5">
    <name type="scientific">Thrips palmi</name>
    <name type="common">Melon thrips</name>
    <dbReference type="NCBI Taxonomy" id="161013"/>
    <lineage>
        <taxon>Eukaryota</taxon>
        <taxon>Metazoa</taxon>
        <taxon>Ecdysozoa</taxon>
        <taxon>Arthropoda</taxon>
        <taxon>Hexapoda</taxon>
        <taxon>Insecta</taxon>
        <taxon>Pterygota</taxon>
        <taxon>Neoptera</taxon>
        <taxon>Paraneoptera</taxon>
        <taxon>Thysanoptera</taxon>
        <taxon>Terebrantia</taxon>
        <taxon>Thripoidea</taxon>
        <taxon>Thripidae</taxon>
        <taxon>Thrips</taxon>
    </lineage>
</organism>
<feature type="transmembrane region" description="Helical" evidence="3">
    <location>
        <begin position="266"/>
        <end position="284"/>
    </location>
</feature>
<name>A0A6P8ZSS4_THRPL</name>
<dbReference type="PIRSF" id="PIRSF028739">
    <property type="entry name" value="Folate_carrier"/>
    <property type="match status" value="1"/>
</dbReference>
<evidence type="ECO:0000256" key="3">
    <source>
        <dbReference type="SAM" id="Phobius"/>
    </source>
</evidence>
<comment type="subcellular location">
    <subcellularLocation>
        <location evidence="2">Membrane</location>
        <topology evidence="2">Multi-pass membrane protein</topology>
    </subcellularLocation>
</comment>
<comment type="similarity">
    <text evidence="1 2">Belongs to the reduced folate carrier (RFC) transporter (TC 2.A.48) family.</text>
</comment>
<dbReference type="InParanoid" id="A0A6P8ZSS4"/>
<keyword evidence="2 3" id="KW-0472">Membrane</keyword>
<dbReference type="PANTHER" id="PTHR10686">
    <property type="entry name" value="FOLATE TRANSPORTER"/>
    <property type="match status" value="1"/>
</dbReference>
<dbReference type="OrthoDB" id="18814at2759"/>
<feature type="transmembrane region" description="Helical" evidence="3">
    <location>
        <begin position="102"/>
        <end position="120"/>
    </location>
</feature>
<dbReference type="GO" id="GO:0005886">
    <property type="term" value="C:plasma membrane"/>
    <property type="evidence" value="ECO:0007669"/>
    <property type="project" value="UniProtKB-UniRule"/>
</dbReference>